<dbReference type="OrthoDB" id="10263226at2759"/>
<dbReference type="Gene3D" id="3.30.565.10">
    <property type="entry name" value="Histidine kinase-like ATPase, C-terminal domain"/>
    <property type="match status" value="1"/>
</dbReference>
<dbReference type="PANTHER" id="PTHR10073">
    <property type="entry name" value="DNA MISMATCH REPAIR PROTEIN MLH, PMS, MUTL"/>
    <property type="match status" value="1"/>
</dbReference>
<dbReference type="GO" id="GO:0005524">
    <property type="term" value="F:ATP binding"/>
    <property type="evidence" value="ECO:0007669"/>
    <property type="project" value="InterPro"/>
</dbReference>
<keyword evidence="7" id="KW-1185">Reference proteome</keyword>
<feature type="domain" description="DNA mismatch repair protein S5" evidence="5">
    <location>
        <begin position="251"/>
        <end position="406"/>
    </location>
</feature>
<feature type="compositionally biased region" description="Polar residues" evidence="3">
    <location>
        <begin position="505"/>
        <end position="530"/>
    </location>
</feature>
<feature type="region of interest" description="Disordered" evidence="3">
    <location>
        <begin position="411"/>
        <end position="551"/>
    </location>
</feature>
<dbReference type="InterPro" id="IPR014721">
    <property type="entry name" value="Ribsml_uS5_D2-typ_fold_subgr"/>
</dbReference>
<dbReference type="FunFam" id="3.30.1370.100:FF:000001">
    <property type="entry name" value="Mismatch repair endonuclease pms1, putative"/>
    <property type="match status" value="1"/>
</dbReference>
<feature type="compositionally biased region" description="Basic and acidic residues" evidence="3">
    <location>
        <begin position="602"/>
        <end position="620"/>
    </location>
</feature>
<proteinExistence type="inferred from homology"/>
<dbReference type="InterPro" id="IPR042121">
    <property type="entry name" value="MutL_C_regsub"/>
</dbReference>
<feature type="compositionally biased region" description="Polar residues" evidence="3">
    <location>
        <begin position="863"/>
        <end position="872"/>
    </location>
</feature>
<dbReference type="RefSeq" id="XP_043001859.1">
    <property type="nucleotide sequence ID" value="XM_043159905.1"/>
</dbReference>
<dbReference type="InterPro" id="IPR037198">
    <property type="entry name" value="MutL_C_sf"/>
</dbReference>
<dbReference type="Proteomes" id="UP001049176">
    <property type="component" value="Chromosome 11"/>
</dbReference>
<feature type="compositionally biased region" description="Polar residues" evidence="3">
    <location>
        <begin position="411"/>
        <end position="439"/>
    </location>
</feature>
<feature type="compositionally biased region" description="Polar residues" evidence="3">
    <location>
        <begin position="473"/>
        <end position="498"/>
    </location>
</feature>
<comment type="similarity">
    <text evidence="1">Belongs to the DNA mismatch repair MutL/HexB family.</text>
</comment>
<dbReference type="InterPro" id="IPR038973">
    <property type="entry name" value="MutL/Mlh/Pms-like"/>
</dbReference>
<dbReference type="GO" id="GO:0140664">
    <property type="term" value="F:ATP-dependent DNA damage sensor activity"/>
    <property type="evidence" value="ECO:0007669"/>
    <property type="project" value="InterPro"/>
</dbReference>
<sequence length="1130" mass="122266">MSEAPGNTKSIKAIDAKSVHQITSGQVVIDLQTAVKELVENSLDAGATSVEVRFKNYGLNSVEVIDNGSGIPESDFEDIGRKHHTSKLSSFEDLTSITSFGFRGEAMSSLCALCESVTVTTAVAGKAPMGTVLELGKDGGVMKRGKAPRQRGTTVLLTTPFVSLPVRRKELERNIKREFGKTLTLLNAYALGPCCGLNAGSSYEDASENDFRTRAVRLVVTNQPDKGQKVTCISLPLPSPAGTPPSVRNGVNVLWGSKALGNVIDFSFQFQVPRISVKRYKRKVDTDDEKEETFVVRVKGLISSPVPIPGSNSNSRFARTAADRQFFYINGRPCTLPKAQKALNETYRSYTASNSAIPHFPLVIMDFNLPGDAVDVNVTPDKRTIVVHAETHIVDGLRNALDELFSPTRSTYGVNNTQCSDTTKGLPQSSSTVNPTPHRTVSMPPPTIDSDQGESDKDIPRERIVGKLERSRTACTTLQGQAGSSNAAATARLSSGSTCADRRTPSSPTLNFRTRCSASSDLQIASTPSSGEGLGLRDSPASPPSLPPHGADAVISKRQEVILAGGSTEKKKKKKNAGEVVVSTADASWMEKVGSSAQKDVSLVEDRSEPRAESGDDEPPRKKRKSIAINADPSDEDIEVLDTCSGDGQSSAKARKNDSIRQRQLRLTDTSQPRNARQSMRSRLASFARAGSLIPAPPPEEDDQEGRDQEQEDDDGNGMRVGDSIATDSSLGSSSQPLPLFLPDEDGDTPMEDSTPASSVVASVSHPPTSSSVLPNSSSSSGVIDLTPDSDEDEIDGSLLSSISPETMSQSRKMEQLDRSEIIRTTSSQSSGDIHLRFNLSDITGRWTILRGKLIQAQRKLSRTNSKNSTASAAGVAEPAADSDNAAEATLSRVIEKSDFSKMDVLGQFNLGFIIVRKRGQGTYGGSAGEVDLQDDLFIVDQHAADEKYNFETLQETCSIKSQQLFRPLPLDLTATDEILAIENMDVLRRNGFEIHIRDDVDGSGDLPAEDFDMEASQTRLSLSALPISKGTVFDLKDLEEVLHLLHENPSGQVVRCSKARAMFASRACRKSVMVGMPLTKAHMTTVIHHMGKMDEPWNCPHGRPTMRHLYDMSAKTPMKFKEVDWASFT</sequence>
<feature type="compositionally biased region" description="Polar residues" evidence="3">
    <location>
        <begin position="665"/>
        <end position="681"/>
    </location>
</feature>
<feature type="region of interest" description="Disordered" evidence="3">
    <location>
        <begin position="861"/>
        <end position="885"/>
    </location>
</feature>
<dbReference type="Pfam" id="PF13589">
    <property type="entry name" value="HATPase_c_3"/>
    <property type="match status" value="1"/>
</dbReference>
<dbReference type="SUPFAM" id="SSF55874">
    <property type="entry name" value="ATPase domain of HSP90 chaperone/DNA topoisomerase II/histidine kinase"/>
    <property type="match status" value="1"/>
</dbReference>
<dbReference type="KEGG" id="more:E1B28_002951"/>
<dbReference type="InterPro" id="IPR014790">
    <property type="entry name" value="MutL_C"/>
</dbReference>
<evidence type="ECO:0000256" key="1">
    <source>
        <dbReference type="ARBA" id="ARBA00006082"/>
    </source>
</evidence>
<dbReference type="InterPro" id="IPR013507">
    <property type="entry name" value="DNA_mismatch_S5_2-like"/>
</dbReference>
<dbReference type="FunFam" id="3.30.565.10:FF:000017">
    <property type="entry name" value="PMS1 homolog 1, mismatch repair system component"/>
    <property type="match status" value="1"/>
</dbReference>
<comment type="caution">
    <text evidence="6">The sequence shown here is derived from an EMBL/GenBank/DDBJ whole genome shotgun (WGS) entry which is preliminary data.</text>
</comment>
<organism evidence="6 7">
    <name type="scientific">Marasmius oreades</name>
    <name type="common">fairy-ring Marasmius</name>
    <dbReference type="NCBI Taxonomy" id="181124"/>
    <lineage>
        <taxon>Eukaryota</taxon>
        <taxon>Fungi</taxon>
        <taxon>Dikarya</taxon>
        <taxon>Basidiomycota</taxon>
        <taxon>Agaricomycotina</taxon>
        <taxon>Agaricomycetes</taxon>
        <taxon>Agaricomycetidae</taxon>
        <taxon>Agaricales</taxon>
        <taxon>Marasmiineae</taxon>
        <taxon>Marasmiaceae</taxon>
        <taxon>Marasmius</taxon>
    </lineage>
</organism>
<feature type="compositionally biased region" description="Acidic residues" evidence="3">
    <location>
        <begin position="699"/>
        <end position="716"/>
    </location>
</feature>
<dbReference type="Pfam" id="PF08676">
    <property type="entry name" value="MutL_C"/>
    <property type="match status" value="1"/>
</dbReference>
<dbReference type="GO" id="GO:0061982">
    <property type="term" value="P:meiosis I cell cycle process"/>
    <property type="evidence" value="ECO:0007669"/>
    <property type="project" value="UniProtKB-ARBA"/>
</dbReference>
<evidence type="ECO:0008006" key="8">
    <source>
        <dbReference type="Google" id="ProtNLM"/>
    </source>
</evidence>
<dbReference type="Gene3D" id="3.30.1370.100">
    <property type="entry name" value="MutL, C-terminal domain, regulatory subdomain"/>
    <property type="match status" value="1"/>
</dbReference>
<name>A0A9P7RLJ5_9AGAR</name>
<dbReference type="Pfam" id="PF01119">
    <property type="entry name" value="DNA_mis_repair"/>
    <property type="match status" value="1"/>
</dbReference>
<evidence type="ECO:0000256" key="3">
    <source>
        <dbReference type="SAM" id="MobiDB-lite"/>
    </source>
</evidence>
<dbReference type="CDD" id="cd03484">
    <property type="entry name" value="MutL_Trans_hPMS_2_like"/>
    <property type="match status" value="1"/>
</dbReference>
<dbReference type="Gene3D" id="3.30.1540.20">
    <property type="entry name" value="MutL, C-terminal domain, dimerisation subdomain"/>
    <property type="match status" value="1"/>
</dbReference>
<dbReference type="GeneID" id="66072027"/>
<protein>
    <recommendedName>
        <fullName evidence="8">PMS1</fullName>
    </recommendedName>
</protein>
<feature type="compositionally biased region" description="Basic and acidic residues" evidence="3">
    <location>
        <begin position="454"/>
        <end position="472"/>
    </location>
</feature>
<dbReference type="EMBL" id="CM032191">
    <property type="protein sequence ID" value="KAG7085388.1"/>
    <property type="molecule type" value="Genomic_DNA"/>
</dbReference>
<dbReference type="SMART" id="SM01340">
    <property type="entry name" value="DNA_mis_repair"/>
    <property type="match status" value="1"/>
</dbReference>
<accession>A0A9P7RLJ5</accession>
<feature type="compositionally biased region" description="Polar residues" evidence="3">
    <location>
        <begin position="799"/>
        <end position="811"/>
    </location>
</feature>
<evidence type="ECO:0000256" key="2">
    <source>
        <dbReference type="ARBA" id="ARBA00022763"/>
    </source>
</evidence>
<dbReference type="SMART" id="SM00853">
    <property type="entry name" value="MutL_C"/>
    <property type="match status" value="1"/>
</dbReference>
<dbReference type="AlphaFoldDB" id="A0A9P7RLJ5"/>
<feature type="region of interest" description="Disordered" evidence="3">
    <location>
        <begin position="592"/>
        <end position="817"/>
    </location>
</feature>
<keyword evidence="2" id="KW-0227">DNA damage</keyword>
<dbReference type="SUPFAM" id="SSF118116">
    <property type="entry name" value="DNA mismatch repair protein MutL"/>
    <property type="match status" value="1"/>
</dbReference>
<dbReference type="GO" id="GO:0032389">
    <property type="term" value="C:MutLalpha complex"/>
    <property type="evidence" value="ECO:0007669"/>
    <property type="project" value="TreeGrafter"/>
</dbReference>
<dbReference type="PANTHER" id="PTHR10073:SF52">
    <property type="entry name" value="MISMATCH REPAIR ENDONUCLEASE PMS2"/>
    <property type="match status" value="1"/>
</dbReference>
<dbReference type="InterPro" id="IPR042120">
    <property type="entry name" value="MutL_C_dimsub"/>
</dbReference>
<dbReference type="CDD" id="cd16926">
    <property type="entry name" value="HATPase_MutL-MLH-PMS-like"/>
    <property type="match status" value="1"/>
</dbReference>
<gene>
    <name evidence="6" type="ORF">E1B28_002951</name>
</gene>
<reference evidence="6" key="1">
    <citation type="journal article" date="2021" name="Genome Biol. Evol.">
        <title>The assembled and annotated genome of the fairy-ring fungus Marasmius oreades.</title>
        <authorList>
            <person name="Hiltunen M."/>
            <person name="Ament-Velasquez S.L."/>
            <person name="Johannesson H."/>
        </authorList>
    </citation>
    <scope>NUCLEOTIDE SEQUENCE</scope>
    <source>
        <strain evidence="6">03SP1</strain>
    </source>
</reference>
<feature type="compositionally biased region" description="Low complexity" evidence="3">
    <location>
        <begin position="729"/>
        <end position="742"/>
    </location>
</feature>
<dbReference type="SUPFAM" id="SSF54211">
    <property type="entry name" value="Ribosomal protein S5 domain 2-like"/>
    <property type="match status" value="1"/>
</dbReference>
<dbReference type="Gene3D" id="3.30.230.10">
    <property type="match status" value="1"/>
</dbReference>
<feature type="domain" description="MutL C-terminal dimerisation" evidence="4">
    <location>
        <begin position="905"/>
        <end position="1079"/>
    </location>
</feature>
<dbReference type="InterPro" id="IPR036890">
    <property type="entry name" value="HATPase_C_sf"/>
</dbReference>
<dbReference type="GO" id="GO:0016887">
    <property type="term" value="F:ATP hydrolysis activity"/>
    <property type="evidence" value="ECO:0007669"/>
    <property type="project" value="InterPro"/>
</dbReference>
<feature type="compositionally biased region" description="Low complexity" evidence="3">
    <location>
        <begin position="754"/>
        <end position="781"/>
    </location>
</feature>
<evidence type="ECO:0000313" key="7">
    <source>
        <dbReference type="Proteomes" id="UP001049176"/>
    </source>
</evidence>
<evidence type="ECO:0000259" key="4">
    <source>
        <dbReference type="SMART" id="SM00853"/>
    </source>
</evidence>
<evidence type="ECO:0000313" key="6">
    <source>
        <dbReference type="EMBL" id="KAG7085388.1"/>
    </source>
</evidence>
<dbReference type="GO" id="GO:0006298">
    <property type="term" value="P:mismatch repair"/>
    <property type="evidence" value="ECO:0007669"/>
    <property type="project" value="InterPro"/>
</dbReference>
<dbReference type="GO" id="GO:0030983">
    <property type="term" value="F:mismatched DNA binding"/>
    <property type="evidence" value="ECO:0007669"/>
    <property type="project" value="InterPro"/>
</dbReference>
<dbReference type="InterPro" id="IPR020568">
    <property type="entry name" value="Ribosomal_Su5_D2-typ_SF"/>
</dbReference>
<evidence type="ECO:0000259" key="5">
    <source>
        <dbReference type="SMART" id="SM01340"/>
    </source>
</evidence>